<dbReference type="Gene3D" id="1.10.357.140">
    <property type="entry name" value="UbiA prenyltransferase"/>
    <property type="match status" value="1"/>
</dbReference>
<sequence>MNKWIKITRPVNGLMGFFSIYIVGFIAVNLHIAEFIIPLTLGAISVFLVTAGGNIINDISDVETDKYNHPDRPLPSGTITKKAASYLAISFFIIAFIVSTFISIFISVVVVIAELLLVSYEFKTKKIGLPGNLTVSLLIGMIFLYGGFITGTISKMLLLFLLAFFSNMSREIMKDIEDINGDVDRVTFPKKYGIGMAKIVSAIFVVITISVSVLPYYFHVLSIYYLYAVVLDDLLFAITIWYLKANISRGEKVSKVAMIYGMVCFLIGGI</sequence>
<comment type="subcellular location">
    <subcellularLocation>
        <location evidence="1">Cell membrane</location>
        <topology evidence="1">Multi-pass membrane protein</topology>
    </subcellularLocation>
</comment>
<dbReference type="InterPro" id="IPR050475">
    <property type="entry name" value="Prenyltransferase_related"/>
</dbReference>
<dbReference type="AlphaFoldDB" id="A0A1V0N4P0"/>
<evidence type="ECO:0000313" key="6">
    <source>
        <dbReference type="EMBL" id="ARD85093.1"/>
    </source>
</evidence>
<feature type="transmembrane region" description="Helical" evidence="5">
    <location>
        <begin position="36"/>
        <end position="56"/>
    </location>
</feature>
<evidence type="ECO:0000256" key="2">
    <source>
        <dbReference type="ARBA" id="ARBA00022692"/>
    </source>
</evidence>
<evidence type="ECO:0000313" key="7">
    <source>
        <dbReference type="EMBL" id="NOL60909.1"/>
    </source>
</evidence>
<dbReference type="GeneID" id="84217816"/>
<dbReference type="STRING" id="74969.FAD_1222"/>
<dbReference type="CDD" id="cd13961">
    <property type="entry name" value="PT_UbiA_DGGGPS"/>
    <property type="match status" value="1"/>
</dbReference>
<gene>
    <name evidence="6" type="ORF">FAD_1222</name>
    <name evidence="7" type="ORF">HLB00_08750</name>
</gene>
<dbReference type="PANTHER" id="PTHR42723:SF1">
    <property type="entry name" value="CHLOROPHYLL SYNTHASE, CHLOROPLASTIC"/>
    <property type="match status" value="1"/>
</dbReference>
<dbReference type="EMBL" id="JABGBP010000331">
    <property type="protein sequence ID" value="NOL60909.1"/>
    <property type="molecule type" value="Genomic_DNA"/>
</dbReference>
<proteinExistence type="predicted"/>
<dbReference type="Proteomes" id="UP000546917">
    <property type="component" value="Unassembled WGS sequence"/>
</dbReference>
<feature type="transmembrane region" description="Helical" evidence="5">
    <location>
        <begin position="86"/>
        <end position="117"/>
    </location>
</feature>
<dbReference type="GO" id="GO:0016765">
    <property type="term" value="F:transferase activity, transferring alkyl or aryl (other than methyl) groups"/>
    <property type="evidence" value="ECO:0007669"/>
    <property type="project" value="InterPro"/>
</dbReference>
<keyword evidence="3 5" id="KW-1133">Transmembrane helix</keyword>
<dbReference type="GO" id="GO:0005886">
    <property type="term" value="C:plasma membrane"/>
    <property type="evidence" value="ECO:0007669"/>
    <property type="project" value="UniProtKB-SubCell"/>
</dbReference>
<organism evidence="6 8">
    <name type="scientific">Ferroplasma acidiphilum</name>
    <dbReference type="NCBI Taxonomy" id="74969"/>
    <lineage>
        <taxon>Archaea</taxon>
        <taxon>Methanobacteriati</taxon>
        <taxon>Thermoplasmatota</taxon>
        <taxon>Thermoplasmata</taxon>
        <taxon>Thermoplasmatales</taxon>
        <taxon>Ferroplasmaceae</taxon>
        <taxon>Ferroplasma</taxon>
    </lineage>
</organism>
<evidence type="ECO:0000256" key="4">
    <source>
        <dbReference type="ARBA" id="ARBA00023136"/>
    </source>
</evidence>
<dbReference type="Pfam" id="PF01040">
    <property type="entry name" value="UbiA"/>
    <property type="match status" value="1"/>
</dbReference>
<evidence type="ECO:0000256" key="1">
    <source>
        <dbReference type="ARBA" id="ARBA00004651"/>
    </source>
</evidence>
<feature type="transmembrane region" description="Helical" evidence="5">
    <location>
        <begin position="12"/>
        <end position="30"/>
    </location>
</feature>
<evidence type="ECO:0000256" key="3">
    <source>
        <dbReference type="ARBA" id="ARBA00022989"/>
    </source>
</evidence>
<accession>A0A1V0N4P0</accession>
<evidence type="ECO:0000313" key="8">
    <source>
        <dbReference type="Proteomes" id="UP000192050"/>
    </source>
</evidence>
<keyword evidence="2 5" id="KW-0812">Transmembrane</keyword>
<feature type="transmembrane region" description="Helical" evidence="5">
    <location>
        <begin position="137"/>
        <end position="165"/>
    </location>
</feature>
<keyword evidence="7" id="KW-0808">Transferase</keyword>
<dbReference type="EMBL" id="CP015363">
    <property type="protein sequence ID" value="ARD85093.1"/>
    <property type="molecule type" value="Genomic_DNA"/>
</dbReference>
<dbReference type="OrthoDB" id="11851at2157"/>
<dbReference type="Proteomes" id="UP000192050">
    <property type="component" value="Chromosome"/>
</dbReference>
<dbReference type="RefSeq" id="WP_081142629.1">
    <property type="nucleotide sequence ID" value="NZ_CP015363.1"/>
</dbReference>
<keyword evidence="4 5" id="KW-0472">Membrane</keyword>
<dbReference type="KEGG" id="fai:FAD_1222"/>
<feature type="transmembrane region" description="Helical" evidence="5">
    <location>
        <begin position="199"/>
        <end position="218"/>
    </location>
</feature>
<evidence type="ECO:0000256" key="5">
    <source>
        <dbReference type="SAM" id="Phobius"/>
    </source>
</evidence>
<reference evidence="7 9" key="2">
    <citation type="submission" date="2020-05" db="EMBL/GenBank/DDBJ databases">
        <authorList>
            <person name="Zhang R."/>
        </authorList>
    </citation>
    <scope>NUCLEOTIDE SEQUENCE [LARGE SCALE GENOMIC DNA]</scope>
    <source>
        <strain evidence="7 9">DSM 28986</strain>
    </source>
</reference>
<protein>
    <submittedName>
        <fullName evidence="6">(S)-2,3-di-O-geranylgeranylglyceryl phosphate synthase</fullName>
    </submittedName>
    <submittedName>
        <fullName evidence="7">UbiA family prenyltransferase</fullName>
    </submittedName>
</protein>
<name>A0A1V0N4P0_9ARCH</name>
<dbReference type="InterPro" id="IPR044878">
    <property type="entry name" value="UbiA_sf"/>
</dbReference>
<feature type="transmembrane region" description="Helical" evidence="5">
    <location>
        <begin position="224"/>
        <end position="243"/>
    </location>
</feature>
<keyword evidence="8" id="KW-1185">Reference proteome</keyword>
<dbReference type="InterPro" id="IPR000537">
    <property type="entry name" value="UbiA_prenyltransferase"/>
</dbReference>
<evidence type="ECO:0000313" key="9">
    <source>
        <dbReference type="Proteomes" id="UP000546917"/>
    </source>
</evidence>
<reference evidence="6 8" key="1">
    <citation type="submission" date="2011-10" db="EMBL/GenBank/DDBJ databases">
        <title>Metabolic and evolutionary patterns in the extreme acidophile Ferroplasma acidiphilum.</title>
        <authorList>
            <person name="Golyshina O.V."/>
            <person name="Kozyavkin S.A."/>
            <person name="Tatusov R.L."/>
            <person name="Slesarev A.I."/>
            <person name="Golyshin P.N."/>
        </authorList>
    </citation>
    <scope>NUCLEOTIDE SEQUENCE [LARGE SCALE GENOMIC DNA]</scope>
    <source>
        <strain evidence="6">Berkeley</strain>
        <strain evidence="8">Y</strain>
    </source>
</reference>
<dbReference type="PANTHER" id="PTHR42723">
    <property type="entry name" value="CHLOROPHYLL SYNTHASE"/>
    <property type="match status" value="1"/>
</dbReference>